<sequence length="99" mass="12116">VRYPRLTSWVEETIEQTLTFFRLPRQHHKHLKSTNMLERLNEEIRRRTYVVRIFPNTESCLRLVRALAVETHENWMEANRYINMDDLREHKKLALRQAA</sequence>
<dbReference type="HOGENOM" id="CLU_036805_6_1_5"/>
<keyword evidence="4 6" id="KW-0238">DNA-binding</keyword>
<comment type="similarity">
    <text evidence="2 6">Belongs to the transposase mutator family.</text>
</comment>
<gene>
    <name evidence="7" type="primary">TRm5C</name>
    <name evidence="7" type="ORF">SMc02937</name>
</gene>
<protein>
    <recommendedName>
        <fullName evidence="6">Mutator family transposase</fullName>
    </recommendedName>
</protein>
<evidence type="ECO:0000256" key="4">
    <source>
        <dbReference type="ARBA" id="ARBA00023125"/>
    </source>
</evidence>
<keyword evidence="5 6" id="KW-0233">DNA recombination</keyword>
<dbReference type="OrthoDB" id="165209at2"/>
<dbReference type="EnsemblBacteria" id="CAC41550">
    <property type="protein sequence ID" value="CAC41550"/>
    <property type="gene ID" value="SMc02937"/>
</dbReference>
<dbReference type="Pfam" id="PF00872">
    <property type="entry name" value="Transposase_mut"/>
    <property type="match status" value="1"/>
</dbReference>
<name>Q92T24_RHIME</name>
<dbReference type="Proteomes" id="UP000001976">
    <property type="component" value="Chromosome"/>
</dbReference>
<dbReference type="GO" id="GO:0006313">
    <property type="term" value="P:DNA transposition"/>
    <property type="evidence" value="ECO:0007669"/>
    <property type="project" value="UniProtKB-UniRule"/>
</dbReference>
<dbReference type="EMBL" id="AL591688">
    <property type="protein sequence ID" value="CAC41550.1"/>
    <property type="molecule type" value="Genomic_DNA"/>
</dbReference>
<dbReference type="PANTHER" id="PTHR33217:SF7">
    <property type="entry name" value="TRANSPOSASE FOR INSERTION SEQUENCE ELEMENT IS1081"/>
    <property type="match status" value="1"/>
</dbReference>
<comment type="function">
    <text evidence="1 6">Required for the transposition of the insertion element.</text>
</comment>
<evidence type="ECO:0000256" key="5">
    <source>
        <dbReference type="ARBA" id="ARBA00023172"/>
    </source>
</evidence>
<organism evidence="7 8">
    <name type="scientific">Rhizobium meliloti (strain 1021)</name>
    <name type="common">Ensifer meliloti</name>
    <name type="synonym">Sinorhizobium meliloti</name>
    <dbReference type="NCBI Taxonomy" id="266834"/>
    <lineage>
        <taxon>Bacteria</taxon>
        <taxon>Pseudomonadati</taxon>
        <taxon>Pseudomonadota</taxon>
        <taxon>Alphaproteobacteria</taxon>
        <taxon>Hyphomicrobiales</taxon>
        <taxon>Rhizobiaceae</taxon>
        <taxon>Sinorhizobium/Ensifer group</taxon>
        <taxon>Sinorhizobium</taxon>
    </lineage>
</organism>
<dbReference type="PANTHER" id="PTHR33217">
    <property type="entry name" value="TRANSPOSASE FOR INSERTION SEQUENCE ELEMENT IS1081"/>
    <property type="match status" value="1"/>
</dbReference>
<dbReference type="KEGG" id="sme:SMc02937"/>
<evidence type="ECO:0000256" key="3">
    <source>
        <dbReference type="ARBA" id="ARBA00022578"/>
    </source>
</evidence>
<feature type="non-terminal residue" evidence="7">
    <location>
        <position position="1"/>
    </location>
</feature>
<dbReference type="PATRIC" id="fig|266834.11.peg.1524"/>
<proteinExistence type="inferred from homology"/>
<evidence type="ECO:0000313" key="7">
    <source>
        <dbReference type="EMBL" id="CAC41550.1"/>
    </source>
</evidence>
<keyword evidence="6" id="KW-0814">Transposable element</keyword>
<accession>Q92T24</accession>
<dbReference type="GO" id="GO:0004803">
    <property type="term" value="F:transposase activity"/>
    <property type="evidence" value="ECO:0007669"/>
    <property type="project" value="UniProtKB-UniRule"/>
</dbReference>
<evidence type="ECO:0000256" key="1">
    <source>
        <dbReference type="ARBA" id="ARBA00002190"/>
    </source>
</evidence>
<evidence type="ECO:0000256" key="2">
    <source>
        <dbReference type="ARBA" id="ARBA00010961"/>
    </source>
</evidence>
<reference evidence="8" key="2">
    <citation type="journal article" date="2001" name="Science">
        <title>The composite genome of the legume symbiont Sinorhizobium meliloti.</title>
        <authorList>
            <person name="Galibert F."/>
            <person name="Finan T.M."/>
            <person name="Long S.R."/>
            <person name="Puehler A."/>
            <person name="Abola P."/>
            <person name="Ampe F."/>
            <person name="Barloy-Hubler F."/>
            <person name="Barnett M.J."/>
            <person name="Becker A."/>
            <person name="Boistard P."/>
            <person name="Bothe G."/>
            <person name="Boutry M."/>
            <person name="Bowser L."/>
            <person name="Buhrmester J."/>
            <person name="Cadieu E."/>
            <person name="Capela D."/>
            <person name="Chain P."/>
            <person name="Cowie A."/>
            <person name="Davis R.W."/>
            <person name="Dreano S."/>
            <person name="Federspiel N.A."/>
            <person name="Fisher R.F."/>
            <person name="Gloux S."/>
            <person name="Godrie T."/>
            <person name="Goffeau A."/>
            <person name="Golding B."/>
            <person name="Gouzy J."/>
            <person name="Gurjal M."/>
            <person name="Hernandez-Lucas I."/>
            <person name="Hong A."/>
            <person name="Huizar L."/>
            <person name="Hyman R.W."/>
            <person name="Jones T."/>
            <person name="Kahn D."/>
            <person name="Kahn M.L."/>
            <person name="Kalman S."/>
            <person name="Keating D.H."/>
            <person name="Kiss E."/>
            <person name="Komp C."/>
            <person name="Lelaure V."/>
            <person name="Masuy D."/>
            <person name="Palm C."/>
            <person name="Peck M.C."/>
            <person name="Pohl T.M."/>
            <person name="Portetelle D."/>
            <person name="Purnelle B."/>
            <person name="Ramsperger U."/>
            <person name="Surzycki R."/>
            <person name="Thebault P."/>
            <person name="Vandenbol M."/>
            <person name="Vorhoelter F.J."/>
            <person name="Weidner S."/>
            <person name="Wells D.H."/>
            <person name="Wong K."/>
            <person name="Yeh K.-C."/>
            <person name="Batut J."/>
        </authorList>
    </citation>
    <scope>NUCLEOTIDE SEQUENCE [LARGE SCALE GENOMIC DNA]</scope>
    <source>
        <strain evidence="8">1021</strain>
    </source>
</reference>
<dbReference type="eggNOG" id="COG3328">
    <property type="taxonomic scope" value="Bacteria"/>
</dbReference>
<keyword evidence="8" id="KW-1185">Reference proteome</keyword>
<evidence type="ECO:0000313" key="8">
    <source>
        <dbReference type="Proteomes" id="UP000001976"/>
    </source>
</evidence>
<reference evidence="7 8" key="1">
    <citation type="journal article" date="2001" name="Proc. Natl. Acad. Sci. U.S.A.">
        <title>Analysis of the chromosome sequence of the legume symbiont Sinorhizobium meliloti strain 1021.</title>
        <authorList>
            <person name="Capela D."/>
            <person name="Barloy-Hubler F."/>
            <person name="Gouzy J."/>
            <person name="Bothe G."/>
            <person name="Ampe F."/>
            <person name="Batut J."/>
            <person name="Boistard P."/>
            <person name="Becker A."/>
            <person name="Boutry M."/>
            <person name="Cadieu E."/>
            <person name="Dreano S."/>
            <person name="Gloux S."/>
            <person name="Godrie T."/>
            <person name="Goffeau A."/>
            <person name="Kahn D."/>
            <person name="Kiss E."/>
            <person name="Lelaure V."/>
            <person name="Masuy D."/>
            <person name="Pohl T."/>
            <person name="Portetelle D."/>
            <person name="Puehler A."/>
            <person name="Purnelle B."/>
            <person name="Ramsperger U."/>
            <person name="Renard C."/>
            <person name="Thebault P."/>
            <person name="Vandenbol M."/>
            <person name="Weidner S."/>
            <person name="Galibert F."/>
        </authorList>
    </citation>
    <scope>NUCLEOTIDE SEQUENCE [LARGE SCALE GENOMIC DNA]</scope>
    <source>
        <strain evidence="7 8">1021</strain>
    </source>
</reference>
<keyword evidence="3 6" id="KW-0815">Transposition</keyword>
<dbReference type="InterPro" id="IPR001207">
    <property type="entry name" value="Transposase_mutator"/>
</dbReference>
<dbReference type="AlphaFoldDB" id="Q92T24"/>
<dbReference type="GO" id="GO:0003677">
    <property type="term" value="F:DNA binding"/>
    <property type="evidence" value="ECO:0007669"/>
    <property type="project" value="UniProtKB-UniRule"/>
</dbReference>
<evidence type="ECO:0000256" key="6">
    <source>
        <dbReference type="RuleBase" id="RU365089"/>
    </source>
</evidence>